<comment type="caution">
    <text evidence="4">The sequence shown here is derived from an EMBL/GenBank/DDBJ whole genome shotgun (WGS) entry which is preliminary data.</text>
</comment>
<dbReference type="InterPro" id="IPR016181">
    <property type="entry name" value="Acyl_CoA_acyltransferase"/>
</dbReference>
<evidence type="ECO:0000259" key="3">
    <source>
        <dbReference type="PROSITE" id="PS51186"/>
    </source>
</evidence>
<dbReference type="InterPro" id="IPR000182">
    <property type="entry name" value="GNAT_dom"/>
</dbReference>
<protein>
    <submittedName>
        <fullName evidence="4">GNAT family N-acetyltransferase</fullName>
    </submittedName>
</protein>
<dbReference type="InterPro" id="IPR050832">
    <property type="entry name" value="Bact_Acetyltransf"/>
</dbReference>
<dbReference type="PROSITE" id="PS51186">
    <property type="entry name" value="GNAT"/>
    <property type="match status" value="1"/>
</dbReference>
<feature type="domain" description="N-acetyltransferase" evidence="3">
    <location>
        <begin position="3"/>
        <end position="156"/>
    </location>
</feature>
<organism evidence="4 5">
    <name type="scientific">Emticicia agri</name>
    <dbReference type="NCBI Taxonomy" id="2492393"/>
    <lineage>
        <taxon>Bacteria</taxon>
        <taxon>Pseudomonadati</taxon>
        <taxon>Bacteroidota</taxon>
        <taxon>Cytophagia</taxon>
        <taxon>Cytophagales</taxon>
        <taxon>Leadbetterellaceae</taxon>
        <taxon>Emticicia</taxon>
    </lineage>
</organism>
<dbReference type="AlphaFoldDB" id="A0A4Q5M200"/>
<dbReference type="PANTHER" id="PTHR43877">
    <property type="entry name" value="AMINOALKYLPHOSPHONATE N-ACETYLTRANSFERASE-RELATED-RELATED"/>
    <property type="match status" value="1"/>
</dbReference>
<dbReference type="PANTHER" id="PTHR43877:SF1">
    <property type="entry name" value="ACETYLTRANSFERASE"/>
    <property type="match status" value="1"/>
</dbReference>
<sequence length="156" mass="18030">MNITYREATLADVQALAKLRIDFLKEVQSPETHLINEEGLNEILQDYFRQYIANGEFVAWIAIAEDEIVSTSGLCFSKIIPGFSLLDGRVAYIMNIYTLPDWRKKGIGKQVFHHILEAAKERDYKRILLHATEDGRPIYEKFGFKATDDEMMLKIE</sequence>
<gene>
    <name evidence="4" type="ORF">EWM59_07535</name>
</gene>
<keyword evidence="1 4" id="KW-0808">Transferase</keyword>
<dbReference type="SUPFAM" id="SSF55729">
    <property type="entry name" value="Acyl-CoA N-acyltransferases (Nat)"/>
    <property type="match status" value="1"/>
</dbReference>
<proteinExistence type="predicted"/>
<evidence type="ECO:0000313" key="5">
    <source>
        <dbReference type="Proteomes" id="UP000293162"/>
    </source>
</evidence>
<dbReference type="RefSeq" id="WP_130020337.1">
    <property type="nucleotide sequence ID" value="NZ_SEWF01000008.1"/>
</dbReference>
<keyword evidence="5" id="KW-1185">Reference proteome</keyword>
<dbReference type="Pfam" id="PF13673">
    <property type="entry name" value="Acetyltransf_10"/>
    <property type="match status" value="1"/>
</dbReference>
<dbReference type="GO" id="GO:0016747">
    <property type="term" value="F:acyltransferase activity, transferring groups other than amino-acyl groups"/>
    <property type="evidence" value="ECO:0007669"/>
    <property type="project" value="InterPro"/>
</dbReference>
<evidence type="ECO:0000256" key="2">
    <source>
        <dbReference type="ARBA" id="ARBA00023315"/>
    </source>
</evidence>
<evidence type="ECO:0000313" key="4">
    <source>
        <dbReference type="EMBL" id="RYU96356.1"/>
    </source>
</evidence>
<evidence type="ECO:0000256" key="1">
    <source>
        <dbReference type="ARBA" id="ARBA00022679"/>
    </source>
</evidence>
<name>A0A4Q5M200_9BACT</name>
<dbReference type="EMBL" id="SEWF01000008">
    <property type="protein sequence ID" value="RYU96356.1"/>
    <property type="molecule type" value="Genomic_DNA"/>
</dbReference>
<dbReference type="Gene3D" id="3.40.630.30">
    <property type="match status" value="1"/>
</dbReference>
<dbReference type="OrthoDB" id="1096234at2"/>
<keyword evidence="2" id="KW-0012">Acyltransferase</keyword>
<dbReference type="Proteomes" id="UP000293162">
    <property type="component" value="Unassembled WGS sequence"/>
</dbReference>
<dbReference type="CDD" id="cd04301">
    <property type="entry name" value="NAT_SF"/>
    <property type="match status" value="1"/>
</dbReference>
<accession>A0A4Q5M200</accession>
<reference evidence="4 5" key="1">
    <citation type="submission" date="2019-02" db="EMBL/GenBank/DDBJ databases">
        <title>Bacterial novel species Emticicia sp. 17J42-9 isolated from soil.</title>
        <authorList>
            <person name="Jung H.-Y."/>
        </authorList>
    </citation>
    <scope>NUCLEOTIDE SEQUENCE [LARGE SCALE GENOMIC DNA]</scope>
    <source>
        <strain evidence="4 5">17J42-9</strain>
    </source>
</reference>